<keyword evidence="1" id="KW-0175">Coiled coil</keyword>
<reference evidence="5" key="1">
    <citation type="submission" date="2017-03" db="EMBL/GenBank/DDBJ databases">
        <authorList>
            <person name="Sharma R."/>
            <person name="Thines M."/>
        </authorList>
    </citation>
    <scope>NUCLEOTIDE SEQUENCE [LARGE SCALE GENOMIC DNA]</scope>
</reference>
<dbReference type="Proteomes" id="UP000192927">
    <property type="component" value="Unassembled WGS sequence"/>
</dbReference>
<dbReference type="GO" id="GO:0008270">
    <property type="term" value="F:zinc ion binding"/>
    <property type="evidence" value="ECO:0007669"/>
    <property type="project" value="InterPro"/>
</dbReference>
<dbReference type="InterPro" id="IPR004332">
    <property type="entry name" value="Transposase_MuDR"/>
</dbReference>
<evidence type="ECO:0000256" key="1">
    <source>
        <dbReference type="SAM" id="Coils"/>
    </source>
</evidence>
<feature type="region of interest" description="Disordered" evidence="2">
    <location>
        <begin position="258"/>
        <end position="304"/>
    </location>
</feature>
<evidence type="ECO:0000313" key="5">
    <source>
        <dbReference type="Proteomes" id="UP000192927"/>
    </source>
</evidence>
<organism evidence="4 5">
    <name type="scientific">Lasallia pustulata</name>
    <dbReference type="NCBI Taxonomy" id="136370"/>
    <lineage>
        <taxon>Eukaryota</taxon>
        <taxon>Fungi</taxon>
        <taxon>Dikarya</taxon>
        <taxon>Ascomycota</taxon>
        <taxon>Pezizomycotina</taxon>
        <taxon>Lecanoromycetes</taxon>
        <taxon>OSLEUM clade</taxon>
        <taxon>Umbilicariomycetidae</taxon>
        <taxon>Umbilicariales</taxon>
        <taxon>Umbilicariaceae</taxon>
        <taxon>Lasallia</taxon>
    </lineage>
</organism>
<evidence type="ECO:0000259" key="3">
    <source>
        <dbReference type="SMART" id="SM00343"/>
    </source>
</evidence>
<proteinExistence type="predicted"/>
<feature type="compositionally biased region" description="Low complexity" evidence="2">
    <location>
        <begin position="276"/>
        <end position="295"/>
    </location>
</feature>
<dbReference type="InterPro" id="IPR001878">
    <property type="entry name" value="Znf_CCHC"/>
</dbReference>
<feature type="domain" description="CCHC-type" evidence="3">
    <location>
        <begin position="150"/>
        <end position="166"/>
    </location>
</feature>
<feature type="region of interest" description="Disordered" evidence="2">
    <location>
        <begin position="155"/>
        <end position="177"/>
    </location>
</feature>
<name>A0A1W5CUS4_9LECA</name>
<accession>A0A1W5CUS4</accession>
<dbReference type="AlphaFoldDB" id="A0A1W5CUS4"/>
<keyword evidence="5" id="KW-1185">Reference proteome</keyword>
<protein>
    <submittedName>
        <fullName evidence="4">Zinc finger, CCHC-type</fullName>
    </submittedName>
</protein>
<dbReference type="SMART" id="SM00343">
    <property type="entry name" value="ZnF_C2HC"/>
    <property type="match status" value="2"/>
</dbReference>
<evidence type="ECO:0000256" key="2">
    <source>
        <dbReference type="SAM" id="MobiDB-lite"/>
    </source>
</evidence>
<feature type="domain" description="CCHC-type" evidence="3">
    <location>
        <begin position="206"/>
        <end position="222"/>
    </location>
</feature>
<dbReference type="Gene3D" id="4.10.60.10">
    <property type="entry name" value="Zinc finger, CCHC-type"/>
    <property type="match status" value="1"/>
</dbReference>
<feature type="coiled-coil region" evidence="1">
    <location>
        <begin position="319"/>
        <end position="353"/>
    </location>
</feature>
<evidence type="ECO:0000313" key="4">
    <source>
        <dbReference type="EMBL" id="SLM34542.1"/>
    </source>
</evidence>
<dbReference type="Pfam" id="PF03108">
    <property type="entry name" value="DBD_Tnp_Mut"/>
    <property type="match status" value="1"/>
</dbReference>
<dbReference type="EMBL" id="FWEW01000338">
    <property type="protein sequence ID" value="SLM34542.1"/>
    <property type="molecule type" value="Genomic_DNA"/>
</dbReference>
<sequence length="364" mass="40074">MPAIEQGQHFPSLIDFKKALREWAIERNFTPSILDSDSHRVRAGCRSSPDCPFRIRANFNEKWGYARVTTCDDVHNCVSTSQELVSQTIRRPEASKLKFLVEAVPKLLTIDNDTTTTTIIDAVERKYGQRIALRQAQKVKQLLVPKTRKPCRQCGLTGHSRHRCPQRQPASADANVAVPDEYFDDIPDRMQSDSSDLDLPRQQEQHCRACFQPGHNRRNCAQANGAATTSNEVSGSAPATASNPQQLHQLPIDGMAPAAEDAMPVDPTIGSGAQVPAPNAQQRPQFQQPPQNPAQSLPANMHNGRIPATQNVQAQPKTAKESQMEAARLMQQAARLGQEAARLNTEAARLNFEAARLIASVANS</sequence>
<dbReference type="GO" id="GO:0003676">
    <property type="term" value="F:nucleic acid binding"/>
    <property type="evidence" value="ECO:0007669"/>
    <property type="project" value="InterPro"/>
</dbReference>
<feature type="region of interest" description="Disordered" evidence="2">
    <location>
        <begin position="224"/>
        <end position="244"/>
    </location>
</feature>